<keyword evidence="2" id="KW-1133">Transmembrane helix</keyword>
<feature type="compositionally biased region" description="Low complexity" evidence="1">
    <location>
        <begin position="1"/>
        <end position="11"/>
    </location>
</feature>
<feature type="transmembrane region" description="Helical" evidence="2">
    <location>
        <begin position="130"/>
        <end position="152"/>
    </location>
</feature>
<keyword evidence="2" id="KW-0472">Membrane</keyword>
<feature type="compositionally biased region" description="Polar residues" evidence="1">
    <location>
        <begin position="278"/>
        <end position="290"/>
    </location>
</feature>
<evidence type="ECO:0000313" key="4">
    <source>
        <dbReference type="Proteomes" id="UP000789739"/>
    </source>
</evidence>
<keyword evidence="2" id="KW-0812">Transmembrane</keyword>
<reference evidence="3" key="1">
    <citation type="submission" date="2021-06" db="EMBL/GenBank/DDBJ databases">
        <authorList>
            <person name="Kallberg Y."/>
            <person name="Tangrot J."/>
            <person name="Rosling A."/>
        </authorList>
    </citation>
    <scope>NUCLEOTIDE SEQUENCE</scope>
    <source>
        <strain evidence="3">BR232B</strain>
    </source>
</reference>
<feature type="transmembrane region" description="Helical" evidence="2">
    <location>
        <begin position="213"/>
        <end position="235"/>
    </location>
</feature>
<name>A0A9N8W4M3_9GLOM</name>
<evidence type="ECO:0000256" key="1">
    <source>
        <dbReference type="SAM" id="MobiDB-lite"/>
    </source>
</evidence>
<dbReference type="Gene3D" id="1.20.1070.10">
    <property type="entry name" value="Rhodopsin 7-helix transmembrane proteins"/>
    <property type="match status" value="1"/>
</dbReference>
<dbReference type="AlphaFoldDB" id="A0A9N8W4M3"/>
<organism evidence="3 4">
    <name type="scientific">Paraglomus brasilianum</name>
    <dbReference type="NCBI Taxonomy" id="144538"/>
    <lineage>
        <taxon>Eukaryota</taxon>
        <taxon>Fungi</taxon>
        <taxon>Fungi incertae sedis</taxon>
        <taxon>Mucoromycota</taxon>
        <taxon>Glomeromycotina</taxon>
        <taxon>Glomeromycetes</taxon>
        <taxon>Paraglomerales</taxon>
        <taxon>Paraglomeraceae</taxon>
        <taxon>Paraglomus</taxon>
    </lineage>
</organism>
<proteinExistence type="predicted"/>
<gene>
    <name evidence="3" type="ORF">PBRASI_LOCUS1224</name>
</gene>
<protein>
    <submittedName>
        <fullName evidence="3">5884_t:CDS:1</fullName>
    </submittedName>
</protein>
<dbReference type="OrthoDB" id="5586600at2759"/>
<sequence>MENNGTTTTTTLSPHDDDDSRHTDKPLSHALKVLTYLATADIITSSLFILNIAYTAINGEVLPDKSCLTVGLMTASVYAFIKHAILDVMTGNFGQAPQLCQFVCAQLIGQTLGQLNTGMKCLETTGKHSLAIAGLGITFATFLICAVCYLAIMAKLKSSGKELVKTTEHAIKHAAIERSVLRRITGYILIFFVKWLPAYICVIGFFGGHTKPWAFMVVIISINLGGPGYAIQYLLSEGFSDDSPGSCEQSIIRQSTCIRSPNPSFIQSESTLRDSTLRDSTQSSTKKSNSHINVLVVPPSTFHY</sequence>
<feature type="transmembrane region" description="Helical" evidence="2">
    <location>
        <begin position="33"/>
        <end position="54"/>
    </location>
</feature>
<evidence type="ECO:0000256" key="2">
    <source>
        <dbReference type="SAM" id="Phobius"/>
    </source>
</evidence>
<evidence type="ECO:0000313" key="3">
    <source>
        <dbReference type="EMBL" id="CAG8474062.1"/>
    </source>
</evidence>
<keyword evidence="4" id="KW-1185">Reference proteome</keyword>
<dbReference type="EMBL" id="CAJVPI010000076">
    <property type="protein sequence ID" value="CAG8474062.1"/>
    <property type="molecule type" value="Genomic_DNA"/>
</dbReference>
<feature type="compositionally biased region" description="Basic and acidic residues" evidence="1">
    <location>
        <begin position="14"/>
        <end position="23"/>
    </location>
</feature>
<accession>A0A9N8W4M3</accession>
<dbReference type="Proteomes" id="UP000789739">
    <property type="component" value="Unassembled WGS sequence"/>
</dbReference>
<feature type="region of interest" description="Disordered" evidence="1">
    <location>
        <begin position="262"/>
        <end position="290"/>
    </location>
</feature>
<dbReference type="SUPFAM" id="SSF81321">
    <property type="entry name" value="Family A G protein-coupled receptor-like"/>
    <property type="match status" value="1"/>
</dbReference>
<feature type="transmembrane region" description="Helical" evidence="2">
    <location>
        <begin position="187"/>
        <end position="207"/>
    </location>
</feature>
<comment type="caution">
    <text evidence="3">The sequence shown here is derived from an EMBL/GenBank/DDBJ whole genome shotgun (WGS) entry which is preliminary data.</text>
</comment>
<feature type="region of interest" description="Disordered" evidence="1">
    <location>
        <begin position="1"/>
        <end position="23"/>
    </location>
</feature>